<protein>
    <submittedName>
        <fullName evidence="1">Uncharacterized protein</fullName>
    </submittedName>
</protein>
<organism evidence="1 2">
    <name type="scientific">Citricoccus muralis</name>
    <dbReference type="NCBI Taxonomy" id="169134"/>
    <lineage>
        <taxon>Bacteria</taxon>
        <taxon>Bacillati</taxon>
        <taxon>Actinomycetota</taxon>
        <taxon>Actinomycetes</taxon>
        <taxon>Micrococcales</taxon>
        <taxon>Micrococcaceae</taxon>
        <taxon>Citricoccus</taxon>
    </lineage>
</organism>
<accession>A0ABY8H646</accession>
<proteinExistence type="predicted"/>
<evidence type="ECO:0000313" key="2">
    <source>
        <dbReference type="Proteomes" id="UP001219037"/>
    </source>
</evidence>
<evidence type="ECO:0000313" key="1">
    <source>
        <dbReference type="EMBL" id="WFP16609.1"/>
    </source>
</evidence>
<name>A0ABY8H646_9MICC</name>
<dbReference type="RefSeq" id="WP_278157721.1">
    <property type="nucleotide sequence ID" value="NZ_CP121252.1"/>
</dbReference>
<sequence>MKILGWYFYFLTEHPKDPWELVRKEHYQPAVKPAEATSEDRGAPALYDFAFSAEDGNGIQQGWAGRSRR</sequence>
<reference evidence="1 2" key="1">
    <citation type="submission" date="2023-04" db="EMBL/GenBank/DDBJ databases">
        <title>Funneling lignin-derived compounds into biodiesel using alkali-halophilic Citricoccus sp. P2.</title>
        <authorList>
            <person name="Luo C.-B."/>
        </authorList>
    </citation>
    <scope>NUCLEOTIDE SEQUENCE [LARGE SCALE GENOMIC DNA]</scope>
    <source>
        <strain evidence="1 2">P2</strain>
    </source>
</reference>
<dbReference type="Proteomes" id="UP001219037">
    <property type="component" value="Chromosome"/>
</dbReference>
<gene>
    <name evidence="1" type="ORF">P8192_00320</name>
</gene>
<dbReference type="EMBL" id="CP121252">
    <property type="protein sequence ID" value="WFP16609.1"/>
    <property type="molecule type" value="Genomic_DNA"/>
</dbReference>
<keyword evidence="2" id="KW-1185">Reference proteome</keyword>